<evidence type="ECO:0000259" key="6">
    <source>
        <dbReference type="Pfam" id="PF04357"/>
    </source>
</evidence>
<dbReference type="PANTHER" id="PTHR36985">
    <property type="entry name" value="TRANSLOCATION AND ASSEMBLY MODULE SUBUNIT TAMB"/>
    <property type="match status" value="1"/>
</dbReference>
<organism evidence="7 8">
    <name type="scientific">Vreelandella nanhaiensis</name>
    <dbReference type="NCBI Taxonomy" id="1258546"/>
    <lineage>
        <taxon>Bacteria</taxon>
        <taxon>Pseudomonadati</taxon>
        <taxon>Pseudomonadota</taxon>
        <taxon>Gammaproteobacteria</taxon>
        <taxon>Oceanospirillales</taxon>
        <taxon>Halomonadaceae</taxon>
        <taxon>Vreelandella</taxon>
    </lineage>
</organism>
<dbReference type="InterPro" id="IPR007452">
    <property type="entry name" value="TamB_C"/>
</dbReference>
<gene>
    <name evidence="7" type="ORF">ELY38_07155</name>
</gene>
<feature type="domain" description="Translocation and assembly module TamB C-terminal" evidence="6">
    <location>
        <begin position="971"/>
        <end position="1325"/>
    </location>
</feature>
<dbReference type="Proteomes" id="UP000287023">
    <property type="component" value="Unassembled WGS sequence"/>
</dbReference>
<evidence type="ECO:0000313" key="7">
    <source>
        <dbReference type="EMBL" id="RUR32593.1"/>
    </source>
</evidence>
<feature type="transmembrane region" description="Helical" evidence="5">
    <location>
        <begin position="21"/>
        <end position="51"/>
    </location>
</feature>
<keyword evidence="8" id="KW-1185">Reference proteome</keyword>
<sequence length="1337" mass="145678">MSQVKSSATTTRQPYSSRKRAWLLVWSLVRLIIVLPLWILGLVALLLGVALSPWGTGFLFSQGEQRGYFTFEHQEGALLDEFTLQGFRLELGNIRVAIDDLELAWADNCVLSKRLCLDTLHIDGADIRLGASNGEEEPPNNGDPFRLHLPFPIELRSVLLNNVVVQLADGTRINWTVFETSATAEQSRVAFAPSRLEQVTVYLPPSPGVQLTQEVRTPLMAEGIDGAILLTQPHDEALQAVSPEEQLAARERIELPEIVLPVDLAVSDLTATDINLTGAFEYDVERLQVGLHTQESQVEITSLEVTTDDVQANLVANVDMAGNYPLEARLEAVLFLPELFPELNGEELVLELSGSLGDLQVELTTSGIVAASLNAQVDALAPNVPFQARLQSERLQWPLVEEPQVEEGDQTPPYVIEAVDASVAGSLKAYQADIQLIAQGPELPSTQVALSGEGDFSHFRWQPLTLQVEDSRLRSEGRIDWLAPLTIDTHIRLDQFDPAHFIDQMDGRLTGDIELNVHQLGDLWSVSIANIDINGQLRDYPLTLQAALDANSNLEVDIHELLFTQGNNRLQASGQVSQQAMSLNADIALRELRTLSPELAGTLTGNIKATGSFEQPEILADLAGRDLRFADNRVEQLELDATVQGLEDPRLNVQLGLQQILAGGQRLSTANVGMTGRLSQHRLELRLQGDPNSPLQRALLSLDGRFDQQRQQYQGRLIPFEIDSEAGNIRLEAPLELSYNLANSQARLSPFCLRREEGGLVCSQEPINASANQGRAVLTVREVPMEMLEPFLPDEWSLEGATTADATVAWRQGGARWQADVQVLSELAITAINDYGQPVQLPGINLDAQIQASQSQADTNVVLSFSEAGDLTLNLSLNDPLGQGQLNGELLANNLSLEPYRPMVINMDRLEGAIDGRVQIGGTTRQPDLQGGLALRGLRLHGPDIPLDVRDGELTISFDGEQGDINGFLAAERGRLNITGDTYWPGADDWRIGVDLNATQDPLLLVLPQFGRLEAAPDIRVRITPERLQVRGNVDLPWARLEIGSRSSSAIEPSSDEIIITERDDREAEEAALRAAERGEPSASDELAQTGMEIDVLITLTLGQDMLISAYGLESGLGGTLEIRQDSGGLQLFGDVNLVDGRFQAFGQDLLIRRGQLLFSGPPSLPTLDFEAIRNPDVTEDDVIAGLRVTGNAEEPNVMIFSEPPMGETQALSYLLRGRAPDSSGGMDSALTTALIGMSLGRTGGAVGSIGEAFGIDDLALDTTGAGDESQVALSGQLTDDIRISYGVGIFSPIAELTLRYTLWRNLYVQAVSGANQAVDLVYTFSRRGNPVIYKQQ</sequence>
<dbReference type="GO" id="GO:0097347">
    <property type="term" value="C:TAM protein secretion complex"/>
    <property type="evidence" value="ECO:0007669"/>
    <property type="project" value="TreeGrafter"/>
</dbReference>
<dbReference type="PANTHER" id="PTHR36985:SF1">
    <property type="entry name" value="TRANSLOCATION AND ASSEMBLY MODULE SUBUNIT TAMB"/>
    <property type="match status" value="1"/>
</dbReference>
<keyword evidence="3 5" id="KW-1133">Transmembrane helix</keyword>
<evidence type="ECO:0000256" key="1">
    <source>
        <dbReference type="ARBA" id="ARBA00004167"/>
    </source>
</evidence>
<evidence type="ECO:0000256" key="4">
    <source>
        <dbReference type="ARBA" id="ARBA00023136"/>
    </source>
</evidence>
<reference evidence="7 8" key="1">
    <citation type="submission" date="2018-12" db="EMBL/GenBank/DDBJ databases">
        <title>three novel Halomonas strain isolated from plants.</title>
        <authorList>
            <person name="Sun C."/>
        </authorList>
    </citation>
    <scope>NUCLEOTIDE SEQUENCE [LARGE SCALE GENOMIC DNA]</scope>
    <source>
        <strain evidence="7 8">JCM 18142</strain>
    </source>
</reference>
<accession>A0A433KSH6</accession>
<evidence type="ECO:0000256" key="2">
    <source>
        <dbReference type="ARBA" id="ARBA00022692"/>
    </source>
</evidence>
<keyword evidence="4 5" id="KW-0472">Membrane</keyword>
<evidence type="ECO:0000256" key="3">
    <source>
        <dbReference type="ARBA" id="ARBA00022989"/>
    </source>
</evidence>
<keyword evidence="2 5" id="KW-0812">Transmembrane</keyword>
<proteinExistence type="predicted"/>
<dbReference type="Pfam" id="PF04357">
    <property type="entry name" value="TamB"/>
    <property type="match status" value="1"/>
</dbReference>
<dbReference type="RefSeq" id="WP_127060900.1">
    <property type="nucleotide sequence ID" value="NZ_RZHF01000008.1"/>
</dbReference>
<dbReference type="OrthoDB" id="5555605at2"/>
<evidence type="ECO:0000256" key="5">
    <source>
        <dbReference type="SAM" id="Phobius"/>
    </source>
</evidence>
<dbReference type="EMBL" id="RZHF01000008">
    <property type="protein sequence ID" value="RUR32593.1"/>
    <property type="molecule type" value="Genomic_DNA"/>
</dbReference>
<protein>
    <submittedName>
        <fullName evidence="7">Translocation/assembly module TamB</fullName>
    </submittedName>
</protein>
<dbReference type="GO" id="GO:0005886">
    <property type="term" value="C:plasma membrane"/>
    <property type="evidence" value="ECO:0007669"/>
    <property type="project" value="InterPro"/>
</dbReference>
<evidence type="ECO:0000313" key="8">
    <source>
        <dbReference type="Proteomes" id="UP000287023"/>
    </source>
</evidence>
<comment type="caution">
    <text evidence="7">The sequence shown here is derived from an EMBL/GenBank/DDBJ whole genome shotgun (WGS) entry which is preliminary data.</text>
</comment>
<dbReference type="GO" id="GO:0009306">
    <property type="term" value="P:protein secretion"/>
    <property type="evidence" value="ECO:0007669"/>
    <property type="project" value="InterPro"/>
</dbReference>
<comment type="subcellular location">
    <subcellularLocation>
        <location evidence="1">Membrane</location>
        <topology evidence="1">Single-pass membrane protein</topology>
    </subcellularLocation>
</comment>
<name>A0A433KSH6_9GAMM</name>